<dbReference type="Gene3D" id="3.40.50.620">
    <property type="entry name" value="HUPs"/>
    <property type="match status" value="1"/>
</dbReference>
<dbReference type="InterPro" id="IPR014729">
    <property type="entry name" value="Rossmann-like_a/b/a_fold"/>
</dbReference>
<gene>
    <name evidence="2" type="ORF">JYZ213_LOCUS24372</name>
    <name evidence="3" type="ORF">OXD698_LOCUS1430</name>
</gene>
<proteinExistence type="predicted"/>
<dbReference type="GO" id="GO:0000309">
    <property type="term" value="F:nicotinamide-nucleotide adenylyltransferase activity"/>
    <property type="evidence" value="ECO:0007669"/>
    <property type="project" value="TreeGrafter"/>
</dbReference>
<evidence type="ECO:0000313" key="2">
    <source>
        <dbReference type="EMBL" id="CAF1155983.1"/>
    </source>
</evidence>
<dbReference type="Pfam" id="PF01467">
    <property type="entry name" value="CTP_transf_like"/>
    <property type="match status" value="1"/>
</dbReference>
<dbReference type="EMBL" id="CAJNOG010000299">
    <property type="protein sequence ID" value="CAF1155983.1"/>
    <property type="molecule type" value="Genomic_DNA"/>
</dbReference>
<evidence type="ECO:0000313" key="4">
    <source>
        <dbReference type="Proteomes" id="UP000663845"/>
    </source>
</evidence>
<dbReference type="Proteomes" id="UP000663844">
    <property type="component" value="Unassembled WGS sequence"/>
</dbReference>
<protein>
    <recommendedName>
        <fullName evidence="1">Cytidyltransferase-like domain-containing protein</fullName>
    </recommendedName>
</protein>
<reference evidence="2" key="1">
    <citation type="submission" date="2021-02" db="EMBL/GenBank/DDBJ databases">
        <authorList>
            <person name="Nowell W R."/>
        </authorList>
    </citation>
    <scope>NUCLEOTIDE SEQUENCE</scope>
</reference>
<dbReference type="EMBL" id="CAJOAZ010000041">
    <property type="protein sequence ID" value="CAF3503097.1"/>
    <property type="molecule type" value="Genomic_DNA"/>
</dbReference>
<dbReference type="GO" id="GO:0009435">
    <property type="term" value="P:NAD+ biosynthetic process"/>
    <property type="evidence" value="ECO:0007669"/>
    <property type="project" value="TreeGrafter"/>
</dbReference>
<dbReference type="AlphaFoldDB" id="A0A814T3I1"/>
<dbReference type="InterPro" id="IPR051182">
    <property type="entry name" value="Euk_NMN_adenylyltrnsfrase"/>
</dbReference>
<name>A0A814T3I1_9BILA</name>
<evidence type="ECO:0000259" key="1">
    <source>
        <dbReference type="Pfam" id="PF01467"/>
    </source>
</evidence>
<dbReference type="SUPFAM" id="SSF52374">
    <property type="entry name" value="Nucleotidylyl transferase"/>
    <property type="match status" value="1"/>
</dbReference>
<dbReference type="PANTHER" id="PTHR12039:SF0">
    <property type="entry name" value="NICOTINAMIDE-NUCLEOTIDE ADENYLYLTRANSFERASE"/>
    <property type="match status" value="1"/>
</dbReference>
<comment type="caution">
    <text evidence="2">The sequence shown here is derived from an EMBL/GenBank/DDBJ whole genome shotgun (WGS) entry which is preliminary data.</text>
</comment>
<organism evidence="2 4">
    <name type="scientific">Adineta steineri</name>
    <dbReference type="NCBI Taxonomy" id="433720"/>
    <lineage>
        <taxon>Eukaryota</taxon>
        <taxon>Metazoa</taxon>
        <taxon>Spiralia</taxon>
        <taxon>Gnathifera</taxon>
        <taxon>Rotifera</taxon>
        <taxon>Eurotatoria</taxon>
        <taxon>Bdelloidea</taxon>
        <taxon>Adinetida</taxon>
        <taxon>Adinetidae</taxon>
        <taxon>Adineta</taxon>
    </lineage>
</organism>
<feature type="domain" description="Cytidyltransferase-like" evidence="1">
    <location>
        <begin position="32"/>
        <end position="216"/>
    </location>
</feature>
<dbReference type="PANTHER" id="PTHR12039">
    <property type="entry name" value="NICOTINAMIDE MONONUCLEOTIDE ADENYLYLTRANSFERASE"/>
    <property type="match status" value="1"/>
</dbReference>
<dbReference type="InterPro" id="IPR004821">
    <property type="entry name" value="Cyt_trans-like"/>
</dbReference>
<dbReference type="GO" id="GO:0004515">
    <property type="term" value="F:nicotinate-nucleotide adenylyltransferase activity"/>
    <property type="evidence" value="ECO:0007669"/>
    <property type="project" value="TreeGrafter"/>
</dbReference>
<evidence type="ECO:0000313" key="3">
    <source>
        <dbReference type="EMBL" id="CAF3503097.1"/>
    </source>
</evidence>
<sequence length="241" mass="27415">MHSELTTDLSIILSNLNNVKSNGKENVVLLKTGSLNPIHRSHISNMIQTKKYLEEIYNFNVIGGYLSPTHDHYVGNKLGDELLPGQLRIEMCQNAIQEENQQHWLTVDKAECLASNFINLNKVASSLQMFLNEKIRLDKPIKVIYVAGLDLFNRCKGMNGLRQGTMSGGVAVVYRYGQDKSLIQSFIKENTRKLYFISLDGDNIQNDISSTLIRQKLKSNENCSHLTYNSVLQYLQFDSRI</sequence>
<dbReference type="Proteomes" id="UP000663845">
    <property type="component" value="Unassembled WGS sequence"/>
</dbReference>
<accession>A0A814T3I1</accession>